<accession>A0A5A9NX37</accession>
<dbReference type="Proteomes" id="UP000324632">
    <property type="component" value="Chromosome 12"/>
</dbReference>
<proteinExistence type="predicted"/>
<dbReference type="GO" id="GO:0005576">
    <property type="term" value="C:extracellular region"/>
    <property type="evidence" value="ECO:0007669"/>
    <property type="project" value="GOC"/>
</dbReference>
<dbReference type="PANTHER" id="PTHR21963">
    <property type="entry name" value="PF6"/>
    <property type="match status" value="1"/>
</dbReference>
<evidence type="ECO:0000313" key="1">
    <source>
        <dbReference type="EMBL" id="KAA0714178.1"/>
    </source>
</evidence>
<organism evidence="1 2">
    <name type="scientific">Triplophysa tibetana</name>
    <dbReference type="NCBI Taxonomy" id="1572043"/>
    <lineage>
        <taxon>Eukaryota</taxon>
        <taxon>Metazoa</taxon>
        <taxon>Chordata</taxon>
        <taxon>Craniata</taxon>
        <taxon>Vertebrata</taxon>
        <taxon>Euteleostomi</taxon>
        <taxon>Actinopterygii</taxon>
        <taxon>Neopterygii</taxon>
        <taxon>Teleostei</taxon>
        <taxon>Ostariophysi</taxon>
        <taxon>Cypriniformes</taxon>
        <taxon>Nemacheilidae</taxon>
        <taxon>Triplophysa</taxon>
    </lineage>
</organism>
<gene>
    <name evidence="1" type="ORF">E1301_Tti007326</name>
</gene>
<reference evidence="1 2" key="1">
    <citation type="journal article" date="2019" name="Mol. Ecol. Resour.">
        <title>Chromosome-level genome assembly of Triplophysa tibetana, a fish adapted to the harsh high-altitude environment of the Tibetan Plateau.</title>
        <authorList>
            <person name="Yang X."/>
            <person name="Liu H."/>
            <person name="Ma Z."/>
            <person name="Zou Y."/>
            <person name="Zou M."/>
            <person name="Mao Y."/>
            <person name="Li X."/>
            <person name="Wang H."/>
            <person name="Chen T."/>
            <person name="Wang W."/>
            <person name="Yang R."/>
        </authorList>
    </citation>
    <scope>NUCLEOTIDE SEQUENCE [LARGE SCALE GENOMIC DNA]</scope>
    <source>
        <strain evidence="1">TTIB1903HZAU</strain>
        <tissue evidence="1">Muscle</tissue>
    </source>
</reference>
<keyword evidence="2" id="KW-1185">Reference proteome</keyword>
<dbReference type="GO" id="GO:1990716">
    <property type="term" value="C:axonemal central apparatus"/>
    <property type="evidence" value="ECO:0007669"/>
    <property type="project" value="TreeGrafter"/>
</dbReference>
<evidence type="ECO:0000313" key="2">
    <source>
        <dbReference type="Proteomes" id="UP000324632"/>
    </source>
</evidence>
<dbReference type="AlphaFoldDB" id="A0A5A9NX37"/>
<sequence>MLLLKHTHPDGSASELLRAQDVDDVLQKAYSDSTIAVLTDPLPESLESCCITLLRPCPEDSHWLLSKHEDDIIPTNLKSGKWDSFPSSETTLVLPFGTTLGCGLEIKNKPKCMSIQAQPVLECPDVLLVRQVIQHPPVTEPLRRKLMETIKVYLEQLLERENQLEKIQPKDPRCAQMLSLPEAEDQQVAMDPLSGDVASLYTVTVSAGQQSNNLQEKTNEKHTEKYCSLFILPIRNQSETVNG</sequence>
<comment type="caution">
    <text evidence="1">The sequence shown here is derived from an EMBL/GenBank/DDBJ whole genome shotgun (WGS) entry which is preliminary data.</text>
</comment>
<name>A0A5A9NX37_9TELE</name>
<protein>
    <submittedName>
        <fullName evidence="1">Sperm-associated antigen 17</fullName>
    </submittedName>
</protein>
<dbReference type="GO" id="GO:1904158">
    <property type="term" value="P:axonemal central apparatus assembly"/>
    <property type="evidence" value="ECO:0007669"/>
    <property type="project" value="TreeGrafter"/>
</dbReference>
<dbReference type="InterPro" id="IPR026173">
    <property type="entry name" value="SPAG17"/>
</dbReference>
<dbReference type="GO" id="GO:0003351">
    <property type="term" value="P:epithelial cilium movement involved in extracellular fluid movement"/>
    <property type="evidence" value="ECO:0007669"/>
    <property type="project" value="TreeGrafter"/>
</dbReference>
<dbReference type="EMBL" id="SOYY01000012">
    <property type="protein sequence ID" value="KAA0714178.1"/>
    <property type="molecule type" value="Genomic_DNA"/>
</dbReference>
<dbReference type="PANTHER" id="PTHR21963:SF1">
    <property type="entry name" value="SPERM-ASSOCIATED ANTIGEN 17"/>
    <property type="match status" value="1"/>
</dbReference>